<comment type="caution">
    <text evidence="11">The sequence shown here is derived from an EMBL/GenBank/DDBJ whole genome shotgun (WGS) entry which is preliminary data.</text>
</comment>
<dbReference type="PROSITE" id="PS00188">
    <property type="entry name" value="BIOTIN"/>
    <property type="match status" value="1"/>
</dbReference>
<keyword evidence="8 9" id="KW-0092">Biotin</keyword>
<dbReference type="UniPathway" id="UPA00094"/>
<evidence type="ECO:0000256" key="1">
    <source>
        <dbReference type="ARBA" id="ARBA00003761"/>
    </source>
</evidence>
<comment type="pathway">
    <text evidence="2 9">Lipid metabolism; fatty acid biosynthesis.</text>
</comment>
<reference evidence="12" key="1">
    <citation type="submission" date="2020-01" db="EMBL/GenBank/DDBJ databases">
        <authorList>
            <person name="Fang Y."/>
            <person name="Sun R."/>
            <person name="Nie L."/>
            <person name="He J."/>
            <person name="Hao L."/>
            <person name="Wang L."/>
            <person name="Su S."/>
            <person name="Lv E."/>
            <person name="Zhang Z."/>
            <person name="Xie R."/>
            <person name="Liu H."/>
        </authorList>
    </citation>
    <scope>NUCLEOTIDE SEQUENCE [LARGE SCALE GENOMIC DNA]</scope>
    <source>
        <strain evidence="12">XCT-53</strain>
    </source>
</reference>
<dbReference type="PANTHER" id="PTHR45266:SF3">
    <property type="entry name" value="OXALOACETATE DECARBOXYLASE ALPHA CHAIN"/>
    <property type="match status" value="1"/>
</dbReference>
<dbReference type="EMBL" id="JAABLQ010000001">
    <property type="protein sequence ID" value="NBN78029.1"/>
    <property type="molecule type" value="Genomic_DNA"/>
</dbReference>
<keyword evidence="4 9" id="KW-0444">Lipid biosynthesis</keyword>
<evidence type="ECO:0000256" key="7">
    <source>
        <dbReference type="ARBA" id="ARBA00023160"/>
    </source>
</evidence>
<comment type="function">
    <text evidence="1 9">This protein is a component of the acetyl coenzyme A carboxylase complex; first, biotin carboxylase catalyzes the carboxylation of the carrier protein and then the transcarboxylase transfers the carboxyl group to form malonyl-CoA.</text>
</comment>
<dbReference type="InterPro" id="IPR011053">
    <property type="entry name" value="Single_hybrid_motif"/>
</dbReference>
<keyword evidence="7 9" id="KW-0275">Fatty acid biosynthesis</keyword>
<evidence type="ECO:0000256" key="6">
    <source>
        <dbReference type="ARBA" id="ARBA00023098"/>
    </source>
</evidence>
<dbReference type="InterPro" id="IPR000089">
    <property type="entry name" value="Biotin_lipoyl"/>
</dbReference>
<evidence type="ECO:0000313" key="12">
    <source>
        <dbReference type="Proteomes" id="UP000586722"/>
    </source>
</evidence>
<dbReference type="GO" id="GO:0006633">
    <property type="term" value="P:fatty acid biosynthetic process"/>
    <property type="evidence" value="ECO:0007669"/>
    <property type="project" value="UniProtKB-UniPathway"/>
</dbReference>
<evidence type="ECO:0000313" key="11">
    <source>
        <dbReference type="EMBL" id="NBN78029.1"/>
    </source>
</evidence>
<dbReference type="SUPFAM" id="SSF51230">
    <property type="entry name" value="Single hybrid motif"/>
    <property type="match status" value="1"/>
</dbReference>
<dbReference type="GO" id="GO:0003989">
    <property type="term" value="F:acetyl-CoA carboxylase activity"/>
    <property type="evidence" value="ECO:0007669"/>
    <property type="project" value="InterPro"/>
</dbReference>
<keyword evidence="5 9" id="KW-0276">Fatty acid metabolism</keyword>
<name>A0A7X5J7U2_9HYPH</name>
<keyword evidence="12" id="KW-1185">Reference proteome</keyword>
<dbReference type="Gene3D" id="2.40.50.100">
    <property type="match status" value="1"/>
</dbReference>
<protein>
    <recommendedName>
        <fullName evidence="3 9">Biotin carboxyl carrier protein of acetyl-CoA carboxylase</fullName>
    </recommendedName>
</protein>
<dbReference type="PANTHER" id="PTHR45266">
    <property type="entry name" value="OXALOACETATE DECARBOXYLASE ALPHA CHAIN"/>
    <property type="match status" value="1"/>
</dbReference>
<dbReference type="AlphaFoldDB" id="A0A7X5J7U2"/>
<dbReference type="PRINTS" id="PR01071">
    <property type="entry name" value="ACOABIOTINCC"/>
</dbReference>
<sequence length="158" mass="17095">MTKDNNNGFDKNLIRELALLLDETNLSEIELEQKDFRIRVARQLRIEASVPTYAAPVAAPQPMAAPVAAAAVVEVADPAKHPGTVPSPMVGTAYLSPEPGARPFVEVGERVNEGQTVLIVEAMKTMNQIPAPRSGVLKQVLVKDAQPVEYGEPLFIIE</sequence>
<evidence type="ECO:0000256" key="4">
    <source>
        <dbReference type="ARBA" id="ARBA00022516"/>
    </source>
</evidence>
<dbReference type="InterPro" id="IPR001249">
    <property type="entry name" value="AcCoA_biotinCC"/>
</dbReference>
<evidence type="ECO:0000256" key="5">
    <source>
        <dbReference type="ARBA" id="ARBA00022832"/>
    </source>
</evidence>
<dbReference type="Proteomes" id="UP000586722">
    <property type="component" value="Unassembled WGS sequence"/>
</dbReference>
<dbReference type="InterPro" id="IPR050709">
    <property type="entry name" value="Biotin_Carboxyl_Carrier/Decarb"/>
</dbReference>
<dbReference type="GO" id="GO:0009317">
    <property type="term" value="C:acetyl-CoA carboxylase complex"/>
    <property type="evidence" value="ECO:0007669"/>
    <property type="project" value="InterPro"/>
</dbReference>
<proteinExistence type="predicted"/>
<organism evidence="11 12">
    <name type="scientific">Pannonibacter tanglangensis</name>
    <dbReference type="NCBI Taxonomy" id="2750084"/>
    <lineage>
        <taxon>Bacteria</taxon>
        <taxon>Pseudomonadati</taxon>
        <taxon>Pseudomonadota</taxon>
        <taxon>Alphaproteobacteria</taxon>
        <taxon>Hyphomicrobiales</taxon>
        <taxon>Stappiaceae</taxon>
        <taxon>Pannonibacter</taxon>
    </lineage>
</organism>
<accession>A0A7X5J7U2</accession>
<dbReference type="Pfam" id="PF00364">
    <property type="entry name" value="Biotin_lipoyl"/>
    <property type="match status" value="1"/>
</dbReference>
<gene>
    <name evidence="11" type="ORF">GWI72_07085</name>
</gene>
<evidence type="ECO:0000256" key="2">
    <source>
        <dbReference type="ARBA" id="ARBA00005194"/>
    </source>
</evidence>
<keyword evidence="11" id="KW-0436">Ligase</keyword>
<dbReference type="InterPro" id="IPR001882">
    <property type="entry name" value="Biotin_BS"/>
</dbReference>
<dbReference type="RefSeq" id="WP_161708216.1">
    <property type="nucleotide sequence ID" value="NZ_JAABLQ010000001.1"/>
</dbReference>
<dbReference type="PROSITE" id="PS50968">
    <property type="entry name" value="BIOTINYL_LIPOYL"/>
    <property type="match status" value="1"/>
</dbReference>
<evidence type="ECO:0000256" key="8">
    <source>
        <dbReference type="ARBA" id="ARBA00023267"/>
    </source>
</evidence>
<keyword evidence="6 9" id="KW-0443">Lipid metabolism</keyword>
<dbReference type="CDD" id="cd06850">
    <property type="entry name" value="biotinyl_domain"/>
    <property type="match status" value="1"/>
</dbReference>
<feature type="domain" description="Lipoyl-binding" evidence="10">
    <location>
        <begin position="82"/>
        <end position="158"/>
    </location>
</feature>
<dbReference type="FunFam" id="2.40.50.100:FF:000003">
    <property type="entry name" value="Acetyl-CoA carboxylase biotin carboxyl carrier protein"/>
    <property type="match status" value="1"/>
</dbReference>
<dbReference type="NCBIfam" id="TIGR00531">
    <property type="entry name" value="BCCP"/>
    <property type="match status" value="1"/>
</dbReference>
<evidence type="ECO:0000259" key="10">
    <source>
        <dbReference type="PROSITE" id="PS50968"/>
    </source>
</evidence>
<evidence type="ECO:0000256" key="9">
    <source>
        <dbReference type="RuleBase" id="RU364072"/>
    </source>
</evidence>
<evidence type="ECO:0000256" key="3">
    <source>
        <dbReference type="ARBA" id="ARBA00017562"/>
    </source>
</evidence>